<reference evidence="2 3" key="1">
    <citation type="submission" date="2020-03" db="EMBL/GenBank/DDBJ databases">
        <title>Genomic Encyclopedia of Type Strains, Phase IV (KMG-IV): sequencing the most valuable type-strain genomes for metagenomic binning, comparative biology and taxonomic classification.</title>
        <authorList>
            <person name="Goeker M."/>
        </authorList>
    </citation>
    <scope>NUCLEOTIDE SEQUENCE [LARGE SCALE GENOMIC DNA]</scope>
    <source>
        <strain evidence="2 3">DSM 19867</strain>
    </source>
</reference>
<organism evidence="2 3">
    <name type="scientific">Rhizomicrobium palustre</name>
    <dbReference type="NCBI Taxonomy" id="189966"/>
    <lineage>
        <taxon>Bacteria</taxon>
        <taxon>Pseudomonadati</taxon>
        <taxon>Pseudomonadota</taxon>
        <taxon>Alphaproteobacteria</taxon>
        <taxon>Micropepsales</taxon>
        <taxon>Micropepsaceae</taxon>
        <taxon>Rhizomicrobium</taxon>
    </lineage>
</organism>
<dbReference type="PANTHER" id="PTHR43792">
    <property type="entry name" value="GNAT FAMILY, PUTATIVE (AFU_ORTHOLOGUE AFUA_3G00765)-RELATED-RELATED"/>
    <property type="match status" value="1"/>
</dbReference>
<sequence length="176" mass="19301">MIPTLTTDRLTLRAFTQGDFEAWAGIMGDPETMTFLGGPMAPSDAWRALAVTLGHWALRGYGMWAVERRSDGALMGRVGLLQPEGWTGLEVGWTLGRPFWGYGYATEAGAAAMAYAFLTQPDDHIVSNIDPANTPSQAVAKRLGESKGPEAELVIGGKAYKVDVWRISREEWQRRV</sequence>
<evidence type="ECO:0000259" key="1">
    <source>
        <dbReference type="Pfam" id="PF13302"/>
    </source>
</evidence>
<keyword evidence="3" id="KW-1185">Reference proteome</keyword>
<dbReference type="Pfam" id="PF13302">
    <property type="entry name" value="Acetyltransf_3"/>
    <property type="match status" value="1"/>
</dbReference>
<proteinExistence type="predicted"/>
<protein>
    <submittedName>
        <fullName evidence="2">RimJ/RimL family protein N-acetyltransferase</fullName>
    </submittedName>
</protein>
<keyword evidence="2" id="KW-0808">Transferase</keyword>
<dbReference type="Proteomes" id="UP000570514">
    <property type="component" value="Unassembled WGS sequence"/>
</dbReference>
<accession>A0A846N0B6</accession>
<dbReference type="AlphaFoldDB" id="A0A846N0B6"/>
<gene>
    <name evidence="2" type="ORF">FHS83_002010</name>
</gene>
<name>A0A846N0B6_9PROT</name>
<dbReference type="InterPro" id="IPR016181">
    <property type="entry name" value="Acyl_CoA_acyltransferase"/>
</dbReference>
<dbReference type="SUPFAM" id="SSF55729">
    <property type="entry name" value="Acyl-CoA N-acyltransferases (Nat)"/>
    <property type="match status" value="1"/>
</dbReference>
<comment type="caution">
    <text evidence="2">The sequence shown here is derived from an EMBL/GenBank/DDBJ whole genome shotgun (WGS) entry which is preliminary data.</text>
</comment>
<dbReference type="PANTHER" id="PTHR43792:SF1">
    <property type="entry name" value="N-ACETYLTRANSFERASE DOMAIN-CONTAINING PROTEIN"/>
    <property type="match status" value="1"/>
</dbReference>
<dbReference type="RefSeq" id="WP_208414441.1">
    <property type="nucleotide sequence ID" value="NZ_BAAADC010000001.1"/>
</dbReference>
<dbReference type="EMBL" id="JAASRM010000001">
    <property type="protein sequence ID" value="NIK88692.1"/>
    <property type="molecule type" value="Genomic_DNA"/>
</dbReference>
<evidence type="ECO:0000313" key="3">
    <source>
        <dbReference type="Proteomes" id="UP000570514"/>
    </source>
</evidence>
<evidence type="ECO:0000313" key="2">
    <source>
        <dbReference type="EMBL" id="NIK88692.1"/>
    </source>
</evidence>
<dbReference type="GO" id="GO:0016747">
    <property type="term" value="F:acyltransferase activity, transferring groups other than amino-acyl groups"/>
    <property type="evidence" value="ECO:0007669"/>
    <property type="project" value="InterPro"/>
</dbReference>
<dbReference type="Gene3D" id="3.40.630.30">
    <property type="match status" value="1"/>
</dbReference>
<dbReference type="InterPro" id="IPR051531">
    <property type="entry name" value="N-acetyltransferase"/>
</dbReference>
<dbReference type="InterPro" id="IPR000182">
    <property type="entry name" value="GNAT_dom"/>
</dbReference>
<feature type="domain" description="N-acetyltransferase" evidence="1">
    <location>
        <begin position="9"/>
        <end position="144"/>
    </location>
</feature>